<dbReference type="RefSeq" id="XP_008619557.1">
    <property type="nucleotide sequence ID" value="XM_008621335.1"/>
</dbReference>
<feature type="region of interest" description="Disordered" evidence="1">
    <location>
        <begin position="210"/>
        <end position="262"/>
    </location>
</feature>
<gene>
    <name evidence="3" type="ORF">SDRG_15171</name>
</gene>
<dbReference type="GeneID" id="19955898"/>
<reference evidence="3 4" key="1">
    <citation type="submission" date="2012-04" db="EMBL/GenBank/DDBJ databases">
        <title>The Genome Sequence of Saprolegnia declina VS20.</title>
        <authorList>
            <consortium name="The Broad Institute Genome Sequencing Platform"/>
            <person name="Russ C."/>
            <person name="Nusbaum C."/>
            <person name="Tyler B."/>
            <person name="van West P."/>
            <person name="Dieguez-Uribeondo J."/>
            <person name="de Bruijn I."/>
            <person name="Tripathy S."/>
            <person name="Jiang R."/>
            <person name="Young S.K."/>
            <person name="Zeng Q."/>
            <person name="Gargeya S."/>
            <person name="Fitzgerald M."/>
            <person name="Haas B."/>
            <person name="Abouelleil A."/>
            <person name="Alvarado L."/>
            <person name="Arachchi H.M."/>
            <person name="Berlin A."/>
            <person name="Chapman S.B."/>
            <person name="Goldberg J."/>
            <person name="Griggs A."/>
            <person name="Gujja S."/>
            <person name="Hansen M."/>
            <person name="Howarth C."/>
            <person name="Imamovic A."/>
            <person name="Larimer J."/>
            <person name="McCowen C."/>
            <person name="Montmayeur A."/>
            <person name="Murphy C."/>
            <person name="Neiman D."/>
            <person name="Pearson M."/>
            <person name="Priest M."/>
            <person name="Roberts A."/>
            <person name="Saif S."/>
            <person name="Shea T."/>
            <person name="Sisk P."/>
            <person name="Sykes S."/>
            <person name="Wortman J."/>
            <person name="Nusbaum C."/>
            <person name="Birren B."/>
        </authorList>
    </citation>
    <scope>NUCLEOTIDE SEQUENCE [LARGE SCALE GENOMIC DNA]</scope>
    <source>
        <strain evidence="3 4">VS20</strain>
    </source>
</reference>
<evidence type="ECO:0000256" key="1">
    <source>
        <dbReference type="SAM" id="MobiDB-lite"/>
    </source>
</evidence>
<feature type="chain" id="PRO_5004571177" evidence="2">
    <location>
        <begin position="26"/>
        <end position="285"/>
    </location>
</feature>
<dbReference type="VEuPathDB" id="FungiDB:SDRG_15171"/>
<keyword evidence="2" id="KW-0732">Signal</keyword>
<organism evidence="3 4">
    <name type="scientific">Saprolegnia diclina (strain VS20)</name>
    <dbReference type="NCBI Taxonomy" id="1156394"/>
    <lineage>
        <taxon>Eukaryota</taxon>
        <taxon>Sar</taxon>
        <taxon>Stramenopiles</taxon>
        <taxon>Oomycota</taxon>
        <taxon>Saprolegniomycetes</taxon>
        <taxon>Saprolegniales</taxon>
        <taxon>Saprolegniaceae</taxon>
        <taxon>Saprolegnia</taxon>
    </lineage>
</organism>
<dbReference type="AlphaFoldDB" id="T0RBX3"/>
<dbReference type="Proteomes" id="UP000030762">
    <property type="component" value="Unassembled WGS sequence"/>
</dbReference>
<feature type="compositionally biased region" description="Acidic residues" evidence="1">
    <location>
        <begin position="214"/>
        <end position="223"/>
    </location>
</feature>
<dbReference type="InParanoid" id="T0RBX3"/>
<name>T0RBX3_SAPDV</name>
<keyword evidence="4" id="KW-1185">Reference proteome</keyword>
<proteinExistence type="predicted"/>
<accession>T0RBX3</accession>
<dbReference type="EMBL" id="JH767216">
    <property type="protein sequence ID" value="EQC27057.1"/>
    <property type="molecule type" value="Genomic_DNA"/>
</dbReference>
<evidence type="ECO:0000313" key="4">
    <source>
        <dbReference type="Proteomes" id="UP000030762"/>
    </source>
</evidence>
<evidence type="ECO:0000313" key="3">
    <source>
        <dbReference type="EMBL" id="EQC27057.1"/>
    </source>
</evidence>
<evidence type="ECO:0000256" key="2">
    <source>
        <dbReference type="SAM" id="SignalP"/>
    </source>
</evidence>
<feature type="compositionally biased region" description="Low complexity" evidence="1">
    <location>
        <begin position="27"/>
        <end position="46"/>
    </location>
</feature>
<feature type="region of interest" description="Disordered" evidence="1">
    <location>
        <begin position="27"/>
        <end position="61"/>
    </location>
</feature>
<sequence>MTAYFGRATMAALTAGLAYMIYSNATSTPTDATDDAPTTTTTPSSTVEQQHDHLDTDLDEPPQLDAATIMELLEDTQQRHVDVMQASLDASTATAATLQRQLDASVNRLAHQALASLHESAAADEVIRNLQLELNAANVTVEVVTMDAARALDQWHRAVSSRLFECPRCGGIDDTPIMIESNDDDDDERWSCEDAMPMSAILAAPPQLPSITETPEELTDDDNTTYQQRRERKLSRLREVGLWPLGPKKKPKPPPRVPRLPAAHRPGLADILAGLGALGFGGSPL</sequence>
<protein>
    <submittedName>
        <fullName evidence="3">Uncharacterized protein</fullName>
    </submittedName>
</protein>
<feature type="signal peptide" evidence="2">
    <location>
        <begin position="1"/>
        <end position="25"/>
    </location>
</feature>